<evidence type="ECO:0000259" key="2">
    <source>
        <dbReference type="Pfam" id="PF20179"/>
    </source>
</evidence>
<dbReference type="OrthoDB" id="5282002at2759"/>
<dbReference type="GeneID" id="70238189"/>
<dbReference type="Proteomes" id="UP000769157">
    <property type="component" value="Unassembled WGS sequence"/>
</dbReference>
<evidence type="ECO:0000313" key="3">
    <source>
        <dbReference type="EMBL" id="KAH3662044.1"/>
    </source>
</evidence>
<evidence type="ECO:0000313" key="4">
    <source>
        <dbReference type="Proteomes" id="UP000769157"/>
    </source>
</evidence>
<reference evidence="3" key="2">
    <citation type="submission" date="2021-01" db="EMBL/GenBank/DDBJ databases">
        <authorList>
            <person name="Schikora-Tamarit M.A."/>
        </authorList>
    </citation>
    <scope>NUCLEOTIDE SEQUENCE</scope>
    <source>
        <strain evidence="3">CBS6075</strain>
    </source>
</reference>
<evidence type="ECO:0000259" key="1">
    <source>
        <dbReference type="Pfam" id="PF13824"/>
    </source>
</evidence>
<comment type="caution">
    <text evidence="3">The sequence shown here is derived from an EMBL/GenBank/DDBJ whole genome shotgun (WGS) entry which is preliminary data.</text>
</comment>
<gene>
    <name evidence="3" type="ORF">OGAPHI_006225</name>
</gene>
<keyword evidence="4" id="KW-1185">Reference proteome</keyword>
<dbReference type="Pfam" id="PF13824">
    <property type="entry name" value="zf-Mss51"/>
    <property type="match status" value="1"/>
</dbReference>
<dbReference type="InterPro" id="IPR032717">
    <property type="entry name" value="Mss51_Znf"/>
</dbReference>
<reference evidence="3" key="1">
    <citation type="journal article" date="2021" name="Open Biol.">
        <title>Shared evolutionary footprints suggest mitochondrial oxidative damage underlies multiple complex I losses in fungi.</title>
        <authorList>
            <person name="Schikora-Tamarit M.A."/>
            <person name="Marcet-Houben M."/>
            <person name="Nosek J."/>
            <person name="Gabaldon T."/>
        </authorList>
    </citation>
    <scope>NUCLEOTIDE SEQUENCE</scope>
    <source>
        <strain evidence="3">CBS6075</strain>
    </source>
</reference>
<dbReference type="RefSeq" id="XP_046059148.1">
    <property type="nucleotide sequence ID" value="XM_046207490.1"/>
</dbReference>
<dbReference type="InterPro" id="IPR046824">
    <property type="entry name" value="Mss51-like_C"/>
</dbReference>
<dbReference type="AlphaFoldDB" id="A0A9P8T1D4"/>
<accession>A0A9P8T1D4</accession>
<dbReference type="PANTHER" id="PTHR28069:SF1">
    <property type="entry name" value="PROTEIN MSS51, MITOCHONDRIAL"/>
    <property type="match status" value="1"/>
</dbReference>
<dbReference type="GO" id="GO:0005739">
    <property type="term" value="C:mitochondrion"/>
    <property type="evidence" value="ECO:0007669"/>
    <property type="project" value="GOC"/>
</dbReference>
<evidence type="ECO:0008006" key="5">
    <source>
        <dbReference type="Google" id="ProtNLM"/>
    </source>
</evidence>
<dbReference type="EMBL" id="JAEUBE010000414">
    <property type="protein sequence ID" value="KAH3662044.1"/>
    <property type="molecule type" value="Genomic_DNA"/>
</dbReference>
<feature type="domain" description="Mitochondrial splicing suppressor 51-like C-terminal" evidence="2">
    <location>
        <begin position="310"/>
        <end position="487"/>
    </location>
</feature>
<sequence>MPWTFLVAGPVRVRISDRQYLISASNSISNGDFSKSVEEDIGKIKVSIKTSFCQFKYRVGGFGFWKNKNLHTTFALNYNKRTLETSFARENQRPAMFVRVPSKTAVPTRLSAAISSRQIGSFIRSVLCMDPPPSPDDPTPDNRFHYWDQSPSPDLRMRAASIRANAKCPVTKKEINYTCPYSGIPTHHSQEAWEQDKEYHESKKYEILKKVNIYEHDLRSGRQFPEFDFPSYQAQDTLVNFANWDTYLYTRRFYSMDTEFQLAVVTKMLSFPATIASILHQYSPYFLKPKGPVSVEGLKSLAALRYTLYPEARISSLKDRPMRIFLLNSKSESMLPGFVWKELTYLFPGISFELHFIGPESYYDREKKQYLVSERPFVKRIDDTMCFYYHTHDFNVLHEAQDFFPYDPYLDVFFCFHPRMGSGESTELWEKSVPGLLDSKCGIFVTGYHKDDITKDYNWLVDNYSKDMDILMDVVPNVFGSTKWELNDYNPQEVFQYNQQTFGFRGKRYHAINQDT</sequence>
<organism evidence="3 4">
    <name type="scientific">Ogataea philodendri</name>
    <dbReference type="NCBI Taxonomy" id="1378263"/>
    <lineage>
        <taxon>Eukaryota</taxon>
        <taxon>Fungi</taxon>
        <taxon>Dikarya</taxon>
        <taxon>Ascomycota</taxon>
        <taxon>Saccharomycotina</taxon>
        <taxon>Pichiomycetes</taxon>
        <taxon>Pichiales</taxon>
        <taxon>Pichiaceae</taxon>
        <taxon>Ogataea</taxon>
    </lineage>
</organism>
<protein>
    <recommendedName>
        <fullName evidence="5">Protein MSS51, mitochondrial</fullName>
    </recommendedName>
</protein>
<dbReference type="GO" id="GO:0033617">
    <property type="term" value="P:mitochondrial respiratory chain complex IV assembly"/>
    <property type="evidence" value="ECO:0007669"/>
    <property type="project" value="TreeGrafter"/>
</dbReference>
<dbReference type="PANTHER" id="PTHR28069">
    <property type="entry name" value="GH20023P"/>
    <property type="match status" value="1"/>
</dbReference>
<dbReference type="Pfam" id="PF20179">
    <property type="entry name" value="MSS51_C"/>
    <property type="match status" value="1"/>
</dbReference>
<name>A0A9P8T1D4_9ASCO</name>
<proteinExistence type="predicted"/>
<feature type="domain" description="Mitochondrial splicing suppressor 51 zinc-finger" evidence="1">
    <location>
        <begin position="167"/>
        <end position="218"/>
    </location>
</feature>